<feature type="coiled-coil region" evidence="8">
    <location>
        <begin position="473"/>
        <end position="500"/>
    </location>
</feature>
<gene>
    <name evidence="11" type="ORF">Cvel_19590</name>
</gene>
<dbReference type="GO" id="GO:0051231">
    <property type="term" value="P:spindle elongation"/>
    <property type="evidence" value="ECO:0007669"/>
    <property type="project" value="TreeGrafter"/>
</dbReference>
<keyword evidence="6 7" id="KW-0505">Motor protein</keyword>
<evidence type="ECO:0000256" key="3">
    <source>
        <dbReference type="ARBA" id="ARBA00022741"/>
    </source>
</evidence>
<evidence type="ECO:0000256" key="9">
    <source>
        <dbReference type="SAM" id="MobiDB-lite"/>
    </source>
</evidence>
<dbReference type="Gene3D" id="3.40.850.10">
    <property type="entry name" value="Kinesin motor domain"/>
    <property type="match status" value="1"/>
</dbReference>
<keyword evidence="5 8" id="KW-0175">Coiled coil</keyword>
<feature type="region of interest" description="Disordered" evidence="9">
    <location>
        <begin position="1"/>
        <end position="39"/>
    </location>
</feature>
<dbReference type="GO" id="GO:0005874">
    <property type="term" value="C:microtubule"/>
    <property type="evidence" value="ECO:0007669"/>
    <property type="project" value="UniProtKB-KW"/>
</dbReference>
<dbReference type="InterPro" id="IPR019821">
    <property type="entry name" value="Kinesin_motor_CS"/>
</dbReference>
<feature type="compositionally biased region" description="Acidic residues" evidence="9">
    <location>
        <begin position="795"/>
        <end position="807"/>
    </location>
</feature>
<dbReference type="InterPro" id="IPR027417">
    <property type="entry name" value="P-loop_NTPase"/>
</dbReference>
<dbReference type="PROSITE" id="PS50067">
    <property type="entry name" value="KINESIN_MOTOR_2"/>
    <property type="match status" value="1"/>
</dbReference>
<dbReference type="AlphaFoldDB" id="A0A0G4G082"/>
<evidence type="ECO:0000256" key="2">
    <source>
        <dbReference type="ARBA" id="ARBA00022490"/>
    </source>
</evidence>
<dbReference type="Pfam" id="PF00225">
    <property type="entry name" value="Kinesin"/>
    <property type="match status" value="2"/>
</dbReference>
<protein>
    <recommendedName>
        <fullName evidence="7">Kinesin-like protein</fullName>
    </recommendedName>
</protein>
<dbReference type="GO" id="GO:0005524">
    <property type="term" value="F:ATP binding"/>
    <property type="evidence" value="ECO:0007669"/>
    <property type="project" value="UniProtKB-UniRule"/>
</dbReference>
<reference evidence="11" key="1">
    <citation type="submission" date="2014-11" db="EMBL/GenBank/DDBJ databases">
        <authorList>
            <person name="Otto D Thomas"/>
            <person name="Naeem Raeece"/>
        </authorList>
    </citation>
    <scope>NUCLEOTIDE SEQUENCE</scope>
</reference>
<feature type="coiled-coil region" evidence="8">
    <location>
        <begin position="614"/>
        <end position="645"/>
    </location>
</feature>
<feature type="region of interest" description="Disordered" evidence="9">
    <location>
        <begin position="920"/>
        <end position="939"/>
    </location>
</feature>
<evidence type="ECO:0000256" key="5">
    <source>
        <dbReference type="ARBA" id="ARBA00023054"/>
    </source>
</evidence>
<evidence type="ECO:0000256" key="7">
    <source>
        <dbReference type="RuleBase" id="RU000394"/>
    </source>
</evidence>
<dbReference type="GO" id="GO:0007018">
    <property type="term" value="P:microtubule-based movement"/>
    <property type="evidence" value="ECO:0007669"/>
    <property type="project" value="InterPro"/>
</dbReference>
<dbReference type="InterPro" id="IPR036961">
    <property type="entry name" value="Kinesin_motor_dom_sf"/>
</dbReference>
<evidence type="ECO:0000313" key="11">
    <source>
        <dbReference type="EMBL" id="CEM21266.1"/>
    </source>
</evidence>
<comment type="similarity">
    <text evidence="6 7">Belongs to the TRAFAC class myosin-kinesin ATPase superfamily. Kinesin family.</text>
</comment>
<feature type="region of interest" description="Disordered" evidence="9">
    <location>
        <begin position="865"/>
        <end position="910"/>
    </location>
</feature>
<dbReference type="GO" id="GO:0003777">
    <property type="term" value="F:microtubule motor activity"/>
    <property type="evidence" value="ECO:0007669"/>
    <property type="project" value="InterPro"/>
</dbReference>
<dbReference type="CDD" id="cd00106">
    <property type="entry name" value="KISc"/>
    <property type="match status" value="1"/>
</dbReference>
<feature type="domain" description="Kinesin motor" evidence="10">
    <location>
        <begin position="39"/>
        <end position="459"/>
    </location>
</feature>
<feature type="region of interest" description="Disordered" evidence="9">
    <location>
        <begin position="766"/>
        <end position="822"/>
    </location>
</feature>
<dbReference type="InterPro" id="IPR001752">
    <property type="entry name" value="Kinesin_motor_dom"/>
</dbReference>
<dbReference type="PROSITE" id="PS00411">
    <property type="entry name" value="KINESIN_MOTOR_1"/>
    <property type="match status" value="1"/>
</dbReference>
<evidence type="ECO:0000256" key="4">
    <source>
        <dbReference type="ARBA" id="ARBA00022840"/>
    </source>
</evidence>
<proteinExistence type="inferred from homology"/>
<dbReference type="EMBL" id="CDMZ01000776">
    <property type="protein sequence ID" value="CEM21266.1"/>
    <property type="molecule type" value="Genomic_DNA"/>
</dbReference>
<dbReference type="PANTHER" id="PTHR47969">
    <property type="entry name" value="CHROMOSOME-ASSOCIATED KINESIN KIF4A-RELATED"/>
    <property type="match status" value="1"/>
</dbReference>
<dbReference type="GO" id="GO:0007052">
    <property type="term" value="P:mitotic spindle organization"/>
    <property type="evidence" value="ECO:0007669"/>
    <property type="project" value="TreeGrafter"/>
</dbReference>
<dbReference type="PANTHER" id="PTHR47969:SF15">
    <property type="entry name" value="CHROMOSOME-ASSOCIATED KINESIN KIF4A-RELATED"/>
    <property type="match status" value="1"/>
</dbReference>
<dbReference type="SUPFAM" id="SSF52540">
    <property type="entry name" value="P-loop containing nucleoside triphosphate hydrolases"/>
    <property type="match status" value="1"/>
</dbReference>
<dbReference type="InterPro" id="IPR027640">
    <property type="entry name" value="Kinesin-like_fam"/>
</dbReference>
<feature type="compositionally biased region" description="Polar residues" evidence="9">
    <location>
        <begin position="886"/>
        <end position="904"/>
    </location>
</feature>
<name>A0A0G4G082_9ALVE</name>
<comment type="subcellular location">
    <subcellularLocation>
        <location evidence="1">Cytoplasm</location>
    </subcellularLocation>
</comment>
<feature type="compositionally biased region" description="Basic and acidic residues" evidence="9">
    <location>
        <begin position="26"/>
        <end position="39"/>
    </location>
</feature>
<dbReference type="GO" id="GO:0005737">
    <property type="term" value="C:cytoplasm"/>
    <property type="evidence" value="ECO:0007669"/>
    <property type="project" value="UniProtKB-SubCell"/>
</dbReference>
<feature type="compositionally biased region" description="Basic and acidic residues" evidence="9">
    <location>
        <begin position="766"/>
        <end position="790"/>
    </location>
</feature>
<feature type="binding site" evidence="6">
    <location>
        <begin position="125"/>
        <end position="132"/>
    </location>
    <ligand>
        <name>ATP</name>
        <dbReference type="ChEBI" id="CHEBI:30616"/>
    </ligand>
</feature>
<organism evidence="11">
    <name type="scientific">Chromera velia CCMP2878</name>
    <dbReference type="NCBI Taxonomy" id="1169474"/>
    <lineage>
        <taxon>Eukaryota</taxon>
        <taxon>Sar</taxon>
        <taxon>Alveolata</taxon>
        <taxon>Colpodellida</taxon>
        <taxon>Chromeraceae</taxon>
        <taxon>Chromera</taxon>
    </lineage>
</organism>
<evidence type="ECO:0000256" key="6">
    <source>
        <dbReference type="PROSITE-ProRule" id="PRU00283"/>
    </source>
</evidence>
<dbReference type="GO" id="GO:0005875">
    <property type="term" value="C:microtubule associated complex"/>
    <property type="evidence" value="ECO:0007669"/>
    <property type="project" value="TreeGrafter"/>
</dbReference>
<keyword evidence="7" id="KW-0493">Microtubule</keyword>
<dbReference type="PRINTS" id="PR00380">
    <property type="entry name" value="KINESINHEAVY"/>
</dbReference>
<dbReference type="SMART" id="SM00129">
    <property type="entry name" value="KISc"/>
    <property type="match status" value="1"/>
</dbReference>
<keyword evidence="4 6" id="KW-0067">ATP-binding</keyword>
<evidence type="ECO:0000256" key="1">
    <source>
        <dbReference type="ARBA" id="ARBA00004496"/>
    </source>
</evidence>
<keyword evidence="3 6" id="KW-0547">Nucleotide-binding</keyword>
<feature type="region of interest" description="Disordered" evidence="9">
    <location>
        <begin position="535"/>
        <end position="568"/>
    </location>
</feature>
<evidence type="ECO:0000259" key="10">
    <source>
        <dbReference type="PROSITE" id="PS50067"/>
    </source>
</evidence>
<sequence>MTTKDPGKEGARRGPPQTESPNAVTAKDREKETTDDGAKVEVSIRFRPPDTENESFDQLFSIPGSWDRNEVTIKDPLCRGRTENTYAFNKVFLPTASQDTVFQAVARPLVDHTLAGFNSCCFAYGQTGGGKTYSIFGEGNKEKRGLLPRAIEYLFKELKKRSEEKELGMTVSFLEIYLDQIRDLCLPSPHPTAGSVAEEEARVAANNNRAGTPTLGTARESVEATTNRFSAPRTQRNSPPSIAPLTRADYVKQNLEIHEAPGGRVFVRDLTRVPVRTVQDVLEVVNRGTRLRATFETALNATSSRSHTVFSLHLGQRQRLSEEESEALAAASVSGATDPRELLQGELHLIDLAGSERNARSKSEGVRFEEARVINSSLSALGKVVLALSLSNRENAKNANQKGEGTHHIPYRDSKLTRLLQNSLGGNSYTTLLVCLNPTAANYEESLNSLQFAHRCKSVTNRPTLNRLRDPEDTARDAKLQQLQKDLQELKEELKRGQRKIFKRLLSIRNAGVEPPDSMKRLLQIGEESLATGSVKEGVGVASKRSKGKGPKGKLGSDPLEEEAPEDPAVKTAALQKKLLKQKGPSELVAVLRRHMNVAVVNERDRAARASRRALELREFVTKTRREAKQAEEELQDKIVREMQTGAELEMQASEARQAHEERLTTLDQELFLSLEAAVNTNQQHVSRERLIHRAAKVAKFISDIRKFVRNKEVFLEEQRGAMLRRLRYAEALGRLVRDVQTGVYPISFKAGRRFANIPDYMRPKLEEPETASKGDDSVMEVKKKKEKNGQDGGDNADDVGEDDESEGPPTPRSILSGVSKVSSSRNLMSRLEKGKITLKQHLHPLIGTFCLLGVQQRTIGFADEQGAGGESGRRGSVAGRKGRRGSNTSVAASAKTLNSTNLRGLNEDGWNTDHGFVDEGGEGGEGSQAEGTVAHGKRGRAAEQVVPLLLVQERAPGERLTLLEGLSDDSLKEAVLVSPSGKWCQPEGGK</sequence>
<feature type="compositionally biased region" description="Basic and acidic residues" evidence="9">
    <location>
        <begin position="1"/>
        <end position="12"/>
    </location>
</feature>
<evidence type="ECO:0000256" key="8">
    <source>
        <dbReference type="SAM" id="Coils"/>
    </source>
</evidence>
<dbReference type="GO" id="GO:0008017">
    <property type="term" value="F:microtubule binding"/>
    <property type="evidence" value="ECO:0007669"/>
    <property type="project" value="InterPro"/>
</dbReference>
<dbReference type="VEuPathDB" id="CryptoDB:Cvel_19590"/>
<accession>A0A0G4G082</accession>
<keyword evidence="2" id="KW-0963">Cytoplasm</keyword>